<gene>
    <name evidence="3" type="ORF">BaOVIS_026020</name>
</gene>
<sequence length="513" mass="57699">MRVFRMGTCSKRDPVDTQDEIVEIPVTNIAEVTSSSRISPNMSASPKIAASPKLSISPKMSISPTVPLLAPSSPKLSVSPKTPYNHRDMDSGYSDADSDEEFDTLGDIYTLGVTESNDKAALYGRMMHYYAEPSGNLPHPHRTRSKSVLWYMLAILISNPIIGLYTMRHFKDWDTWVTRNVTVDERLSTGDNASFNRSTWDIVPKWTASSPSGGNGTWSQDDSYQTSQDINGSSDDSQDEATPTVVSPCEYDTLSTMAKHFARKVTWYAYYEVFGELVFALFSLALLCTSGMCCHNGEHRVQSMIPVIGLLYTIIYKMLAMYVLIISLKIIFFYFVAGYPQWASKLPQMALRLLAVAGTDPSQPLQRAAMTQLLQLDRVGHRWVLVYCLENVYITITESIETTYALFKIFMRLMRKIIRKIRRQQELVYFTVSSPSEVESTVAHPGGCSCSYILLDSLLNKAAAPQESYIHQMYNAKTDVGTYLANVDVEMYQHSIEQVGAKLLNKLKYQTKT</sequence>
<feature type="transmembrane region" description="Helical" evidence="2">
    <location>
        <begin position="314"/>
        <end position="337"/>
    </location>
</feature>
<dbReference type="OrthoDB" id="361812at2759"/>
<dbReference type="EMBL" id="BLIY01000017">
    <property type="protein sequence ID" value="GFE55198.1"/>
    <property type="molecule type" value="Genomic_DNA"/>
</dbReference>
<accession>A0A9W5WVQ3</accession>
<feature type="compositionally biased region" description="Polar residues" evidence="1">
    <location>
        <begin position="207"/>
        <end position="244"/>
    </location>
</feature>
<comment type="caution">
    <text evidence="3">The sequence shown here is derived from an EMBL/GenBank/DDBJ whole genome shotgun (WGS) entry which is preliminary data.</text>
</comment>
<evidence type="ECO:0000313" key="4">
    <source>
        <dbReference type="Proteomes" id="UP001057455"/>
    </source>
</evidence>
<reference evidence="3" key="1">
    <citation type="submission" date="2019-12" db="EMBL/GenBank/DDBJ databases">
        <title>Genome sequence of Babesia ovis.</title>
        <authorList>
            <person name="Yamagishi J."/>
            <person name="Sevinc F."/>
            <person name="Xuan X."/>
        </authorList>
    </citation>
    <scope>NUCLEOTIDE SEQUENCE</scope>
    <source>
        <strain evidence="3">Selcuk</strain>
    </source>
</reference>
<feature type="transmembrane region" description="Helical" evidence="2">
    <location>
        <begin position="148"/>
        <end position="167"/>
    </location>
</feature>
<feature type="region of interest" description="Disordered" evidence="1">
    <location>
        <begin position="72"/>
        <end position="97"/>
    </location>
</feature>
<evidence type="ECO:0000256" key="2">
    <source>
        <dbReference type="SAM" id="Phobius"/>
    </source>
</evidence>
<keyword evidence="4" id="KW-1185">Reference proteome</keyword>
<dbReference type="Proteomes" id="UP001057455">
    <property type="component" value="Unassembled WGS sequence"/>
</dbReference>
<name>A0A9W5WVQ3_BABOV</name>
<proteinExistence type="predicted"/>
<protein>
    <submittedName>
        <fullName evidence="3">Major schizont surface protein p104, putative</fullName>
    </submittedName>
</protein>
<keyword evidence="2" id="KW-0472">Membrane</keyword>
<keyword evidence="2" id="KW-0812">Transmembrane</keyword>
<evidence type="ECO:0000256" key="1">
    <source>
        <dbReference type="SAM" id="MobiDB-lite"/>
    </source>
</evidence>
<feature type="region of interest" description="Disordered" evidence="1">
    <location>
        <begin position="206"/>
        <end position="244"/>
    </location>
</feature>
<dbReference type="AlphaFoldDB" id="A0A9W5WVQ3"/>
<keyword evidence="2" id="KW-1133">Transmembrane helix</keyword>
<evidence type="ECO:0000313" key="3">
    <source>
        <dbReference type="EMBL" id="GFE55198.1"/>
    </source>
</evidence>
<feature type="transmembrane region" description="Helical" evidence="2">
    <location>
        <begin position="273"/>
        <end position="293"/>
    </location>
</feature>
<organism evidence="3 4">
    <name type="scientific">Babesia ovis</name>
    <dbReference type="NCBI Taxonomy" id="5869"/>
    <lineage>
        <taxon>Eukaryota</taxon>
        <taxon>Sar</taxon>
        <taxon>Alveolata</taxon>
        <taxon>Apicomplexa</taxon>
        <taxon>Aconoidasida</taxon>
        <taxon>Piroplasmida</taxon>
        <taxon>Babesiidae</taxon>
        <taxon>Babesia</taxon>
    </lineage>
</organism>